<feature type="region of interest" description="Disordered" evidence="1">
    <location>
        <begin position="1"/>
        <end position="48"/>
    </location>
</feature>
<proteinExistence type="predicted"/>
<evidence type="ECO:0000256" key="1">
    <source>
        <dbReference type="SAM" id="MobiDB-lite"/>
    </source>
</evidence>
<feature type="non-terminal residue" evidence="2">
    <location>
        <position position="1"/>
    </location>
</feature>
<evidence type="ECO:0000313" key="2">
    <source>
        <dbReference type="EMBL" id="BAH95231.1"/>
    </source>
</evidence>
<reference evidence="3" key="2">
    <citation type="journal article" date="2008" name="Nucleic Acids Res.">
        <title>The rice annotation project database (RAP-DB): 2008 update.</title>
        <authorList>
            <consortium name="The rice annotation project (RAP)"/>
        </authorList>
    </citation>
    <scope>GENOME REANNOTATION</scope>
    <source>
        <strain evidence="3">cv. Nipponbare</strain>
    </source>
</reference>
<dbReference type="Gramene" id="Os11t0422000-01">
    <property type="protein sequence ID" value="Os11t0422000-01"/>
    <property type="gene ID" value="Os11g0422000"/>
</dbReference>
<name>A0A0P0Y1U4_ORYSJ</name>
<dbReference type="SMR" id="A0A0P0Y1U4"/>
<organism evidence="2 3">
    <name type="scientific">Oryza sativa subsp. japonica</name>
    <name type="common">Rice</name>
    <dbReference type="NCBI Taxonomy" id="39947"/>
    <lineage>
        <taxon>Eukaryota</taxon>
        <taxon>Viridiplantae</taxon>
        <taxon>Streptophyta</taxon>
        <taxon>Embryophyta</taxon>
        <taxon>Tracheophyta</taxon>
        <taxon>Spermatophyta</taxon>
        <taxon>Magnoliopsida</taxon>
        <taxon>Liliopsida</taxon>
        <taxon>Poales</taxon>
        <taxon>Poaceae</taxon>
        <taxon>BOP clade</taxon>
        <taxon>Oryzoideae</taxon>
        <taxon>Oryzeae</taxon>
        <taxon>Oryzinae</taxon>
        <taxon>Oryza</taxon>
        <taxon>Oryza sativa</taxon>
    </lineage>
</organism>
<reference evidence="2 3" key="1">
    <citation type="journal article" date="2005" name="Nature">
        <title>The map-based sequence of the rice genome.</title>
        <authorList>
            <consortium name="International rice genome sequencing project (IRGSP)"/>
            <person name="Matsumoto T."/>
            <person name="Wu J."/>
            <person name="Kanamori H."/>
            <person name="Katayose Y."/>
            <person name="Fujisawa M."/>
            <person name="Namiki N."/>
            <person name="Mizuno H."/>
            <person name="Yamamoto K."/>
            <person name="Antonio B.A."/>
            <person name="Baba T."/>
            <person name="Sakata K."/>
            <person name="Nagamura Y."/>
            <person name="Aoki H."/>
            <person name="Arikawa K."/>
            <person name="Arita K."/>
            <person name="Bito T."/>
            <person name="Chiden Y."/>
            <person name="Fujitsuka N."/>
            <person name="Fukunaka R."/>
            <person name="Hamada M."/>
            <person name="Harada C."/>
            <person name="Hayashi A."/>
            <person name="Hijishita S."/>
            <person name="Honda M."/>
            <person name="Hosokawa S."/>
            <person name="Ichikawa Y."/>
            <person name="Idonuma A."/>
            <person name="Iijima M."/>
            <person name="Ikeda M."/>
            <person name="Ikeno M."/>
            <person name="Ito K."/>
            <person name="Ito S."/>
            <person name="Ito T."/>
            <person name="Ito Y."/>
            <person name="Ito Y."/>
            <person name="Iwabuchi A."/>
            <person name="Kamiya K."/>
            <person name="Karasawa W."/>
            <person name="Kurita K."/>
            <person name="Katagiri S."/>
            <person name="Kikuta A."/>
            <person name="Kobayashi H."/>
            <person name="Kobayashi N."/>
            <person name="Machita K."/>
            <person name="Maehara T."/>
            <person name="Masukawa M."/>
            <person name="Mizubayashi T."/>
            <person name="Mukai Y."/>
            <person name="Nagasaki H."/>
            <person name="Nagata Y."/>
            <person name="Naito S."/>
            <person name="Nakashima M."/>
            <person name="Nakama Y."/>
            <person name="Nakamichi Y."/>
            <person name="Nakamura M."/>
            <person name="Meguro A."/>
            <person name="Negishi M."/>
            <person name="Ohta I."/>
            <person name="Ohta T."/>
            <person name="Okamoto M."/>
            <person name="Ono N."/>
            <person name="Saji S."/>
            <person name="Sakaguchi M."/>
            <person name="Sakai K."/>
            <person name="Shibata M."/>
            <person name="Shimokawa T."/>
            <person name="Song J."/>
            <person name="Takazaki Y."/>
            <person name="Terasawa K."/>
            <person name="Tsugane M."/>
            <person name="Tsuji K."/>
            <person name="Ueda S."/>
            <person name="Waki K."/>
            <person name="Yamagata H."/>
            <person name="Yamamoto M."/>
            <person name="Yamamoto S."/>
            <person name="Yamane H."/>
            <person name="Yoshiki S."/>
            <person name="Yoshihara R."/>
            <person name="Yukawa K."/>
            <person name="Zhong H."/>
            <person name="Yano M."/>
            <person name="Yuan Q."/>
            <person name="Ouyang S."/>
            <person name="Liu J."/>
            <person name="Jones K.M."/>
            <person name="Gansberger K."/>
            <person name="Moffat K."/>
            <person name="Hill J."/>
            <person name="Bera J."/>
            <person name="Fadrosh D."/>
            <person name="Jin S."/>
            <person name="Johri S."/>
            <person name="Kim M."/>
            <person name="Overton L."/>
            <person name="Reardon M."/>
            <person name="Tsitrin T."/>
            <person name="Vuong H."/>
            <person name="Weaver B."/>
            <person name="Ciecko A."/>
            <person name="Tallon L."/>
            <person name="Jackson J."/>
            <person name="Pai G."/>
            <person name="Aken S.V."/>
            <person name="Utterback T."/>
            <person name="Reidmuller S."/>
            <person name="Feldblyum T."/>
            <person name="Hsiao J."/>
            <person name="Zismann V."/>
            <person name="Iobst S."/>
            <person name="de Vazeille A.R."/>
            <person name="Buell C.R."/>
            <person name="Ying K."/>
            <person name="Li Y."/>
            <person name="Lu T."/>
            <person name="Huang Y."/>
            <person name="Zhao Q."/>
            <person name="Feng Q."/>
            <person name="Zhang L."/>
            <person name="Zhu J."/>
            <person name="Weng Q."/>
            <person name="Mu J."/>
            <person name="Lu Y."/>
            <person name="Fan D."/>
            <person name="Liu Y."/>
            <person name="Guan J."/>
            <person name="Zhang Y."/>
            <person name="Yu S."/>
            <person name="Liu X."/>
            <person name="Zhang Y."/>
            <person name="Hong G."/>
            <person name="Han B."/>
            <person name="Choisne N."/>
            <person name="Demange N."/>
            <person name="Orjeda G."/>
            <person name="Samain S."/>
            <person name="Cattolico L."/>
            <person name="Pelletier E."/>
            <person name="Couloux A."/>
            <person name="Segurens B."/>
            <person name="Wincker P."/>
            <person name="D'Hont A."/>
            <person name="Scarpelli C."/>
            <person name="Weissenbach J."/>
            <person name="Salanoubat M."/>
            <person name="Quetier F."/>
            <person name="Yu Y."/>
            <person name="Kim H.R."/>
            <person name="Rambo T."/>
            <person name="Currie J."/>
            <person name="Collura K."/>
            <person name="Luo M."/>
            <person name="Yang T."/>
            <person name="Ammiraju J.S.S."/>
            <person name="Engler F."/>
            <person name="Soderlund C."/>
            <person name="Wing R.A."/>
            <person name="Palmer L.E."/>
            <person name="de la Bastide M."/>
            <person name="Spiegel L."/>
            <person name="Nascimento L."/>
            <person name="Zutavern T."/>
            <person name="O'Shaughnessy A."/>
            <person name="Dike S."/>
            <person name="Dedhia N."/>
            <person name="Preston R."/>
            <person name="Balija V."/>
            <person name="McCombie W.R."/>
            <person name="Chow T."/>
            <person name="Chen H."/>
            <person name="Chung M."/>
            <person name="Chen C."/>
            <person name="Shaw J."/>
            <person name="Wu H."/>
            <person name="Hsiao K."/>
            <person name="Chao Y."/>
            <person name="Chu M."/>
            <person name="Cheng C."/>
            <person name="Hour A."/>
            <person name="Lee P."/>
            <person name="Lin S."/>
            <person name="Lin Y."/>
            <person name="Liou J."/>
            <person name="Liu S."/>
            <person name="Hsing Y."/>
            <person name="Raghuvanshi S."/>
            <person name="Mohanty A."/>
            <person name="Bharti A.K."/>
            <person name="Gaur A."/>
            <person name="Gupta V."/>
            <person name="Kumar D."/>
            <person name="Ravi V."/>
            <person name="Vij S."/>
            <person name="Kapur A."/>
            <person name="Khurana P."/>
            <person name="Khurana P."/>
            <person name="Khurana J.P."/>
            <person name="Tyagi A.K."/>
            <person name="Gaikwad K."/>
            <person name="Singh A."/>
            <person name="Dalal V."/>
            <person name="Srivastava S."/>
            <person name="Dixit A."/>
            <person name="Pal A.K."/>
            <person name="Ghazi I.A."/>
            <person name="Yadav M."/>
            <person name="Pandit A."/>
            <person name="Bhargava A."/>
            <person name="Sureshbabu K."/>
            <person name="Batra K."/>
            <person name="Sharma T.R."/>
            <person name="Mohapatra T."/>
            <person name="Singh N.K."/>
            <person name="Messing J."/>
            <person name="Nelson A.B."/>
            <person name="Fuks G."/>
            <person name="Kavchok S."/>
            <person name="Keizer G."/>
            <person name="Linton E."/>
            <person name="Llaca V."/>
            <person name="Song R."/>
            <person name="Tanyolac B."/>
            <person name="Young S."/>
            <person name="Ho-Il K."/>
            <person name="Hahn J.H."/>
            <person name="Sangsakoo G."/>
            <person name="Vanavichit A."/>
            <person name="de Mattos Luiz.A.T."/>
            <person name="Zimmer P.D."/>
            <person name="Malone G."/>
            <person name="Dellagostin O."/>
            <person name="de Oliveira A.C."/>
            <person name="Bevan M."/>
            <person name="Bancroft I."/>
            <person name="Minx P."/>
            <person name="Cordum H."/>
            <person name="Wilson R."/>
            <person name="Cheng Z."/>
            <person name="Jin W."/>
            <person name="Jiang J."/>
            <person name="Leong S.A."/>
            <person name="Iwama H."/>
            <person name="Gojobori T."/>
            <person name="Itoh T."/>
            <person name="Niimura Y."/>
            <person name="Fujii Y."/>
            <person name="Habara T."/>
            <person name="Sakai H."/>
            <person name="Sato Y."/>
            <person name="Wilson G."/>
            <person name="Kumar K."/>
            <person name="McCouch S."/>
            <person name="Juretic N."/>
            <person name="Hoen D."/>
            <person name="Wright S."/>
            <person name="Bruskiewich R."/>
            <person name="Bureau T."/>
            <person name="Miyao A."/>
            <person name="Hirochika H."/>
            <person name="Nishikawa T."/>
            <person name="Kadowaki K."/>
            <person name="Sugiura M."/>
            <person name="Burr B."/>
            <person name="Sasaki T."/>
        </authorList>
    </citation>
    <scope>NUCLEOTIDE SEQUENCE [LARGE SCALE GENOMIC DNA]</scope>
    <source>
        <strain evidence="3">cv. Nipponbare</strain>
    </source>
</reference>
<gene>
    <name evidence="2" type="ordered locus">Os11g0422000</name>
</gene>
<dbReference type="Proteomes" id="UP000000763">
    <property type="component" value="Chromosome 11"/>
</dbReference>
<evidence type="ECO:0000313" key="3">
    <source>
        <dbReference type="Proteomes" id="UP000000763"/>
    </source>
</evidence>
<accession>A0A0P0Y1U4</accession>
<sequence length="67" mass="7817">FRRAREEKKHARREGDLGMKRAGRNRAAKTRLSNASCPRFSTPPHLDSIEERVTKFGHMRSRFVGQH</sequence>
<dbReference type="EMBL" id="AP008217">
    <property type="protein sequence ID" value="BAH95231.1"/>
    <property type="molecule type" value="Genomic_DNA"/>
</dbReference>
<dbReference type="KEGG" id="dosa:Os11g0422000"/>
<dbReference type="AlphaFoldDB" id="A0A0P0Y1U4"/>
<feature type="compositionally biased region" description="Basic and acidic residues" evidence="1">
    <location>
        <begin position="1"/>
        <end position="19"/>
    </location>
</feature>
<protein>
    <submittedName>
        <fullName evidence="2">Os11g0422000 protein</fullName>
    </submittedName>
</protein>